<dbReference type="AlphaFoldDB" id="A0A7G9XZM0"/>
<sequence length="73" mass="8455">MNESENKKRLGGHRLLKLNCRQFVYSLVRSILEHTAISPKAEFLKMHKRYAELGSYIGANCPHVVIENKLKMN</sequence>
<dbReference type="EMBL" id="MT630653">
    <property type="protein sequence ID" value="QNO41608.1"/>
    <property type="molecule type" value="Genomic_DNA"/>
</dbReference>
<accession>A0A7G9XZM0</accession>
<gene>
    <name evidence="1" type="ORF">JNOLDJLP_00029</name>
    <name evidence="2" type="ORF">OAEIHDOC_00029</name>
</gene>
<reference evidence="1" key="1">
    <citation type="submission" date="2020-06" db="EMBL/GenBank/DDBJ databases">
        <title>Unique genomic features of the anaerobic methanotrophic archaea.</title>
        <authorList>
            <person name="Chadwick G.L."/>
            <person name="Skennerton C.T."/>
            <person name="Laso-Perez R."/>
            <person name="Leu A.O."/>
            <person name="Speth D.R."/>
            <person name="Yu H."/>
            <person name="Morgan-Lang C."/>
            <person name="Hatzenpichler R."/>
            <person name="Goudeau D."/>
            <person name="Malmstrom R."/>
            <person name="Brazelton W.J."/>
            <person name="Woyke T."/>
            <person name="Hallam S.J."/>
            <person name="Tyson G.W."/>
            <person name="Wegener G."/>
            <person name="Boetius A."/>
            <person name="Orphan V."/>
        </authorList>
    </citation>
    <scope>NUCLEOTIDE SEQUENCE</scope>
</reference>
<proteinExistence type="predicted"/>
<evidence type="ECO:0000313" key="1">
    <source>
        <dbReference type="EMBL" id="QNO41204.1"/>
    </source>
</evidence>
<organism evidence="1">
    <name type="scientific">Candidatus Methanogaster sp. ANME-2c ERB4</name>
    <dbReference type="NCBI Taxonomy" id="2759911"/>
    <lineage>
        <taxon>Archaea</taxon>
        <taxon>Methanobacteriati</taxon>
        <taxon>Methanobacteriota</taxon>
        <taxon>Stenosarchaea group</taxon>
        <taxon>Methanomicrobia</taxon>
        <taxon>Methanosarcinales</taxon>
        <taxon>ANME-2 cluster</taxon>
        <taxon>Candidatus Methanogasteraceae</taxon>
        <taxon>Candidatus Methanogaster</taxon>
    </lineage>
</organism>
<evidence type="ECO:0000313" key="2">
    <source>
        <dbReference type="EMBL" id="QNO41608.1"/>
    </source>
</evidence>
<protein>
    <submittedName>
        <fullName evidence="1">Uncharacterized protein</fullName>
    </submittedName>
</protein>
<name>A0A7G9XZM0_9EURY</name>
<dbReference type="EMBL" id="MT630607">
    <property type="protein sequence ID" value="QNO41204.1"/>
    <property type="molecule type" value="Genomic_DNA"/>
</dbReference>